<feature type="domain" description="VOC" evidence="1">
    <location>
        <begin position="2"/>
        <end position="128"/>
    </location>
</feature>
<dbReference type="InterPro" id="IPR051332">
    <property type="entry name" value="Fosfomycin_Res_Enzymes"/>
</dbReference>
<dbReference type="Pfam" id="PF00903">
    <property type="entry name" value="Glyoxalase"/>
    <property type="match status" value="1"/>
</dbReference>
<dbReference type="PANTHER" id="PTHR36113">
    <property type="entry name" value="LYASE, PUTATIVE-RELATED-RELATED"/>
    <property type="match status" value="1"/>
</dbReference>
<evidence type="ECO:0000313" key="3">
    <source>
        <dbReference type="Proteomes" id="UP000439550"/>
    </source>
</evidence>
<dbReference type="Proteomes" id="UP000439550">
    <property type="component" value="Unassembled WGS sequence"/>
</dbReference>
<organism evidence="2 3">
    <name type="scientific">Lactococcus hircilactis</name>
    <dbReference type="NCBI Taxonomy" id="1494462"/>
    <lineage>
        <taxon>Bacteria</taxon>
        <taxon>Bacillati</taxon>
        <taxon>Bacillota</taxon>
        <taxon>Bacilli</taxon>
        <taxon>Lactobacillales</taxon>
        <taxon>Streptococcaceae</taxon>
        <taxon>Lactococcus</taxon>
    </lineage>
</organism>
<protein>
    <submittedName>
        <fullName evidence="2">Glyoxalase</fullName>
    </submittedName>
</protein>
<dbReference type="EMBL" id="WITJ01000021">
    <property type="protein sequence ID" value="MQW40491.1"/>
    <property type="molecule type" value="Genomic_DNA"/>
</dbReference>
<name>A0A7X2D1F7_9LACT</name>
<reference evidence="2 3" key="1">
    <citation type="submission" date="2019-10" db="EMBL/GenBank/DDBJ databases">
        <authorList>
            <person name="Dong K."/>
        </authorList>
    </citation>
    <scope>NUCLEOTIDE SEQUENCE [LARGE SCALE GENOMIC DNA]</scope>
    <source>
        <strain evidence="2 3">DSM 28960</strain>
    </source>
</reference>
<sequence length="128" mass="14505">MKIEHVGLMVQNLENMRQFYEKYFEAKASEKYHNIKTGFQSYFMTFSDGARLEICTKMRVKPALKKRSVLTGYAHLALSVGSKEKVEALVKRCSADGFVIASGPRVTGDGYYEAVIIDPEQNEIEITI</sequence>
<dbReference type="PANTHER" id="PTHR36113:SF1">
    <property type="entry name" value="GLYOXALASE_BLEOMYCIN RESISTANCE PROTEIN_DIOXYGENASE"/>
    <property type="match status" value="1"/>
</dbReference>
<dbReference type="SUPFAM" id="SSF54593">
    <property type="entry name" value="Glyoxalase/Bleomycin resistance protein/Dihydroxybiphenyl dioxygenase"/>
    <property type="match status" value="1"/>
</dbReference>
<dbReference type="Gene3D" id="3.10.180.10">
    <property type="entry name" value="2,3-Dihydroxybiphenyl 1,2-Dioxygenase, domain 1"/>
    <property type="match status" value="1"/>
</dbReference>
<evidence type="ECO:0000313" key="2">
    <source>
        <dbReference type="EMBL" id="MQW40491.1"/>
    </source>
</evidence>
<comment type="caution">
    <text evidence="2">The sequence shown here is derived from an EMBL/GenBank/DDBJ whole genome shotgun (WGS) entry which is preliminary data.</text>
</comment>
<accession>A0A7X2D1F7</accession>
<dbReference type="InterPro" id="IPR004360">
    <property type="entry name" value="Glyas_Fos-R_dOase_dom"/>
</dbReference>
<evidence type="ECO:0000259" key="1">
    <source>
        <dbReference type="PROSITE" id="PS51819"/>
    </source>
</evidence>
<dbReference type="InterPro" id="IPR037523">
    <property type="entry name" value="VOC_core"/>
</dbReference>
<dbReference type="InterPro" id="IPR029068">
    <property type="entry name" value="Glyas_Bleomycin-R_OHBP_Dase"/>
</dbReference>
<keyword evidence="3" id="KW-1185">Reference proteome</keyword>
<dbReference type="RefSeq" id="WP_153497122.1">
    <property type="nucleotide sequence ID" value="NZ_CBCRWP010000004.1"/>
</dbReference>
<dbReference type="PROSITE" id="PS51819">
    <property type="entry name" value="VOC"/>
    <property type="match status" value="1"/>
</dbReference>
<proteinExistence type="predicted"/>
<dbReference type="AlphaFoldDB" id="A0A7X2D1F7"/>
<dbReference type="OrthoDB" id="9789012at2"/>
<gene>
    <name evidence="2" type="ORF">GHI93_11230</name>
</gene>